<keyword evidence="4" id="KW-0862">Zinc</keyword>
<dbReference type="InterPro" id="IPR013087">
    <property type="entry name" value="Znf_C2H2_type"/>
</dbReference>
<feature type="domain" description="C2H2-type" evidence="5">
    <location>
        <begin position="192"/>
        <end position="215"/>
    </location>
</feature>
<organism evidence="6 7">
    <name type="scientific">Caenorhabditis angaria</name>
    <dbReference type="NCBI Taxonomy" id="860376"/>
    <lineage>
        <taxon>Eukaryota</taxon>
        <taxon>Metazoa</taxon>
        <taxon>Ecdysozoa</taxon>
        <taxon>Nematoda</taxon>
        <taxon>Chromadorea</taxon>
        <taxon>Rhabditida</taxon>
        <taxon>Rhabditina</taxon>
        <taxon>Rhabditomorpha</taxon>
        <taxon>Rhabditoidea</taxon>
        <taxon>Rhabditidae</taxon>
        <taxon>Peloderinae</taxon>
        <taxon>Caenorhabditis</taxon>
    </lineage>
</organism>
<dbReference type="Proteomes" id="UP001152747">
    <property type="component" value="Unassembled WGS sequence"/>
</dbReference>
<accession>A0A9P1J1F7</accession>
<protein>
    <recommendedName>
        <fullName evidence="5">C2H2-type domain-containing protein</fullName>
    </recommendedName>
</protein>
<keyword evidence="7" id="KW-1185">Reference proteome</keyword>
<feature type="domain" description="C2H2-type" evidence="5">
    <location>
        <begin position="283"/>
        <end position="308"/>
    </location>
</feature>
<keyword evidence="2" id="KW-0677">Repeat</keyword>
<dbReference type="PANTHER" id="PTHR24403:SF67">
    <property type="entry name" value="FI01116P-RELATED"/>
    <property type="match status" value="1"/>
</dbReference>
<evidence type="ECO:0000256" key="1">
    <source>
        <dbReference type="ARBA" id="ARBA00022723"/>
    </source>
</evidence>
<sequence length="508" mass="58641">MQEFILQFFVNFLDNFRCVLCGKVFRFSGDHRYLDTHLRSGHKLTERQIIDGPKIHDKKNGSPEYELVSPNDYQHRRRCQNGKGNSSLPQVVSTPPTIQPIHENNADNQQIIQMYYRKIPNGYTCTFCHRQFIKKSDHILICHISMAHPSLKTTEEAASRATFMGTGTNVSLPHDDNEPDISEYFRRYNSRLQCVLCNLLFANSKHCSSHMDLKHNEIYRSLPLKAPKKFRRVDTLTEREKIERLRKLRYDPSLPNMMLTINYDDSDEDNIICDFYEPFEDKMQCLICDLMIKTKSATFLLKHLRTNHSIFNVDVKTKKMTFDGAPSAKKPKIAETEKMSQDLFANYDSPSLSENDSDFVWNFFTLNGEKLTCMCCGLEFIRKTYSSLIKHLQLMHPSVYSPALERDKSPDLPESLSISMRKKMADMKKPRSFKSERVLTKFLISHGVSYEVTEDPNLHNIQRALNKVTSLDNAAVIDGIIEDCVQDCANSIKIMPDDPLTISAGLFM</sequence>
<comment type="caution">
    <text evidence="6">The sequence shown here is derived from an EMBL/GenBank/DDBJ whole genome shotgun (WGS) entry which is preliminary data.</text>
</comment>
<evidence type="ECO:0000313" key="6">
    <source>
        <dbReference type="EMBL" id="CAI5454927.1"/>
    </source>
</evidence>
<evidence type="ECO:0000256" key="2">
    <source>
        <dbReference type="ARBA" id="ARBA00022737"/>
    </source>
</evidence>
<dbReference type="GO" id="GO:0008270">
    <property type="term" value="F:zinc ion binding"/>
    <property type="evidence" value="ECO:0007669"/>
    <property type="project" value="UniProtKB-KW"/>
</dbReference>
<feature type="domain" description="C2H2-type" evidence="5">
    <location>
        <begin position="123"/>
        <end position="148"/>
    </location>
</feature>
<gene>
    <name evidence="6" type="ORF">CAMP_LOCUS17564</name>
</gene>
<keyword evidence="3" id="KW-0863">Zinc-finger</keyword>
<name>A0A9P1J1F7_9PELO</name>
<dbReference type="SMART" id="SM00355">
    <property type="entry name" value="ZnF_C2H2"/>
    <property type="match status" value="5"/>
</dbReference>
<proteinExistence type="predicted"/>
<feature type="domain" description="C2H2-type" evidence="5">
    <location>
        <begin position="371"/>
        <end position="396"/>
    </location>
</feature>
<dbReference type="PANTHER" id="PTHR24403">
    <property type="entry name" value="ZINC FINGER PROTEIN"/>
    <property type="match status" value="1"/>
</dbReference>
<feature type="domain" description="C2H2-type" evidence="5">
    <location>
        <begin position="16"/>
        <end position="42"/>
    </location>
</feature>
<dbReference type="InterPro" id="IPR050688">
    <property type="entry name" value="Zinc_finger/UBP_domain"/>
</dbReference>
<evidence type="ECO:0000259" key="5">
    <source>
        <dbReference type="SMART" id="SM00355"/>
    </source>
</evidence>
<dbReference type="AlphaFoldDB" id="A0A9P1J1F7"/>
<evidence type="ECO:0000256" key="3">
    <source>
        <dbReference type="ARBA" id="ARBA00022771"/>
    </source>
</evidence>
<dbReference type="GO" id="GO:0045944">
    <property type="term" value="P:positive regulation of transcription by RNA polymerase II"/>
    <property type="evidence" value="ECO:0007669"/>
    <property type="project" value="TreeGrafter"/>
</dbReference>
<evidence type="ECO:0000256" key="4">
    <source>
        <dbReference type="ARBA" id="ARBA00022833"/>
    </source>
</evidence>
<dbReference type="EMBL" id="CANHGI010000006">
    <property type="protein sequence ID" value="CAI5454927.1"/>
    <property type="molecule type" value="Genomic_DNA"/>
</dbReference>
<keyword evidence="1" id="KW-0479">Metal-binding</keyword>
<evidence type="ECO:0000313" key="7">
    <source>
        <dbReference type="Proteomes" id="UP001152747"/>
    </source>
</evidence>
<dbReference type="GO" id="GO:0005634">
    <property type="term" value="C:nucleus"/>
    <property type="evidence" value="ECO:0007669"/>
    <property type="project" value="TreeGrafter"/>
</dbReference>
<reference evidence="6" key="1">
    <citation type="submission" date="2022-11" db="EMBL/GenBank/DDBJ databases">
        <authorList>
            <person name="Kikuchi T."/>
        </authorList>
    </citation>
    <scope>NUCLEOTIDE SEQUENCE</scope>
    <source>
        <strain evidence="6">PS1010</strain>
    </source>
</reference>